<dbReference type="GO" id="GO:0005524">
    <property type="term" value="F:ATP binding"/>
    <property type="evidence" value="ECO:0007669"/>
    <property type="project" value="UniProtKB-KW"/>
</dbReference>
<dbReference type="GO" id="GO:0006256">
    <property type="term" value="P:UDP catabolic process"/>
    <property type="evidence" value="ECO:0007669"/>
    <property type="project" value="TreeGrafter"/>
</dbReference>
<dbReference type="AlphaFoldDB" id="A0A420IM30"/>
<dbReference type="GO" id="GO:0004382">
    <property type="term" value="F:GDP phosphatase activity"/>
    <property type="evidence" value="ECO:0007669"/>
    <property type="project" value="TreeGrafter"/>
</dbReference>
<protein>
    <submittedName>
        <fullName evidence="8">Golgi apyrase</fullName>
    </submittedName>
</protein>
<dbReference type="CDD" id="cd24039">
    <property type="entry name" value="ASKHA_NBD_YND1-like"/>
    <property type="match status" value="1"/>
</dbReference>
<dbReference type="Gene3D" id="3.30.420.40">
    <property type="match status" value="1"/>
</dbReference>
<keyword evidence="7" id="KW-1133">Transmembrane helix</keyword>
<evidence type="ECO:0000256" key="4">
    <source>
        <dbReference type="PIRSR" id="PIRSR600407-2"/>
    </source>
</evidence>
<evidence type="ECO:0000256" key="2">
    <source>
        <dbReference type="ARBA" id="ARBA00022801"/>
    </source>
</evidence>
<evidence type="ECO:0000313" key="8">
    <source>
        <dbReference type="EMBL" id="RKF75606.1"/>
    </source>
</evidence>
<dbReference type="Gene3D" id="3.30.420.150">
    <property type="entry name" value="Exopolyphosphatase. Domain 2"/>
    <property type="match status" value="1"/>
</dbReference>
<evidence type="ECO:0000256" key="1">
    <source>
        <dbReference type="ARBA" id="ARBA00009283"/>
    </source>
</evidence>
<evidence type="ECO:0000256" key="6">
    <source>
        <dbReference type="SAM" id="MobiDB-lite"/>
    </source>
</evidence>
<dbReference type="EMBL" id="MCBS01023287">
    <property type="protein sequence ID" value="RKF75606.1"/>
    <property type="molecule type" value="Genomic_DNA"/>
</dbReference>
<evidence type="ECO:0000313" key="9">
    <source>
        <dbReference type="Proteomes" id="UP000285326"/>
    </source>
</evidence>
<keyword evidence="4" id="KW-0547">Nucleotide-binding</keyword>
<proteinExistence type="inferred from homology"/>
<feature type="region of interest" description="Disordered" evidence="6">
    <location>
        <begin position="704"/>
        <end position="724"/>
    </location>
</feature>
<evidence type="ECO:0000256" key="3">
    <source>
        <dbReference type="PIRSR" id="PIRSR600407-1"/>
    </source>
</evidence>
<gene>
    <name evidence="8" type="ORF">GcM1_232010</name>
</gene>
<dbReference type="GO" id="GO:0016020">
    <property type="term" value="C:membrane"/>
    <property type="evidence" value="ECO:0007669"/>
    <property type="project" value="TreeGrafter"/>
</dbReference>
<dbReference type="PANTHER" id="PTHR11782:SF121">
    <property type="entry name" value="NUCLEOSIDE-DIPHOSPHATASE MIG-23"/>
    <property type="match status" value="1"/>
</dbReference>
<dbReference type="Proteomes" id="UP000285326">
    <property type="component" value="Unassembled WGS sequence"/>
</dbReference>
<dbReference type="GO" id="GO:0045134">
    <property type="term" value="F:UDP phosphatase activity"/>
    <property type="evidence" value="ECO:0007669"/>
    <property type="project" value="TreeGrafter"/>
</dbReference>
<evidence type="ECO:0000256" key="5">
    <source>
        <dbReference type="RuleBase" id="RU003833"/>
    </source>
</evidence>
<comment type="similarity">
    <text evidence="1 5">Belongs to the GDA1/CD39 NTPase family.</text>
</comment>
<keyword evidence="7" id="KW-0472">Membrane</keyword>
<feature type="transmembrane region" description="Helical" evidence="7">
    <location>
        <begin position="529"/>
        <end position="546"/>
    </location>
</feature>
<dbReference type="PROSITE" id="PS01238">
    <property type="entry name" value="GDA1_CD39_NTPASE"/>
    <property type="match status" value="1"/>
</dbReference>
<sequence>MPFDYSTRLLMGRWGVILDAGSSGTRVHVYRWLNTARARHDAKGTAGLKRLPELTTTPEYTKKVQPGVSTFADNPLDVGPHHLQDLFQHALDIIPENQIQDTPIFLMATAGVRLLEPAKQRALLNEICSYTKKKTKFSISDCDLHIQVISGETEGLYGWVAANYLLKAFDVPDQITYSETHHTYGFLDMGGASAQIAFVPNVTETEKHANDLKLLRLRTLNGDVSEYKVFTTTWLGFGVNMARERYVTSLIDDSYTKDPHEILDPCLPSGLKTSIDGETVTDAHQGTALVGTGLFDDCLRKTYPLLDKDAPCFDQPCLLHGQHIPAIDWDVNNFVGVSEYWYTTQGFFNNVAKNSKYNFASYQKMVRDYCSEEWEDMKLSVEEKRWGNNLDYLTAQKFCFKASWLMSFLHDGIGVPRTRLSKSKHNVNQTTKPDSYTKESRPFDSFQAVNQIGNMEVSWTLGKMVLYASGQIPPSDSLALPVGYGPNLGGPESFQEAGSNFELISRNGTEDTWTEAAEELAEKAQSQSTHSLLIFMLIIMVIWFFFRKRDKRLRLRRAARRLRRSSSPLKVNRGFLCNSGKYLGSLVSVYYDKSLDEEESIVKLELGEVETDENNISDSYGRGVNVRGLGQVMPKVNVVNVDSGNIYFDGTLGGVGDDVGLGVSSSGDTNAFHRAGLAVRTESRDRSTTAGSCVGSRKIIVSGRSRAGSPTRGKSPLLSSLEEI</sequence>
<dbReference type="GO" id="GO:0005794">
    <property type="term" value="C:Golgi apparatus"/>
    <property type="evidence" value="ECO:0007669"/>
    <property type="project" value="TreeGrafter"/>
</dbReference>
<feature type="active site" description="Proton acceptor" evidence="3">
    <location>
        <position position="154"/>
    </location>
</feature>
<dbReference type="PANTHER" id="PTHR11782">
    <property type="entry name" value="ADENOSINE/GUANOSINE DIPHOSPHATASE"/>
    <property type="match status" value="1"/>
</dbReference>
<reference evidence="8 9" key="1">
    <citation type="journal article" date="2018" name="BMC Genomics">
        <title>Comparative genome analyses reveal sequence features reflecting distinct modes of host-adaptation between dicot and monocot powdery mildew.</title>
        <authorList>
            <person name="Wu Y."/>
            <person name="Ma X."/>
            <person name="Pan Z."/>
            <person name="Kale S.D."/>
            <person name="Song Y."/>
            <person name="King H."/>
            <person name="Zhang Q."/>
            <person name="Presley C."/>
            <person name="Deng X."/>
            <person name="Wei C.I."/>
            <person name="Xiao S."/>
        </authorList>
    </citation>
    <scope>NUCLEOTIDE SEQUENCE [LARGE SCALE GENOMIC DNA]</scope>
    <source>
        <strain evidence="8">UMSG1</strain>
    </source>
</reference>
<keyword evidence="2 5" id="KW-0378">Hydrolase</keyword>
<feature type="binding site" evidence="4">
    <location>
        <begin position="191"/>
        <end position="195"/>
    </location>
    <ligand>
        <name>ATP</name>
        <dbReference type="ChEBI" id="CHEBI:30616"/>
    </ligand>
</feature>
<name>A0A420IM30_9PEZI</name>
<organism evidence="8 9">
    <name type="scientific">Golovinomyces cichoracearum</name>
    <dbReference type="NCBI Taxonomy" id="62708"/>
    <lineage>
        <taxon>Eukaryota</taxon>
        <taxon>Fungi</taxon>
        <taxon>Dikarya</taxon>
        <taxon>Ascomycota</taxon>
        <taxon>Pezizomycotina</taxon>
        <taxon>Leotiomycetes</taxon>
        <taxon>Erysiphales</taxon>
        <taxon>Erysiphaceae</taxon>
        <taxon>Golovinomyces</taxon>
    </lineage>
</organism>
<dbReference type="Pfam" id="PF01150">
    <property type="entry name" value="GDA1_CD39"/>
    <property type="match status" value="1"/>
</dbReference>
<dbReference type="GO" id="GO:0017111">
    <property type="term" value="F:ribonucleoside triphosphate phosphatase activity"/>
    <property type="evidence" value="ECO:0007669"/>
    <property type="project" value="TreeGrafter"/>
</dbReference>
<evidence type="ECO:0000256" key="7">
    <source>
        <dbReference type="SAM" id="Phobius"/>
    </source>
</evidence>
<dbReference type="GO" id="GO:0046036">
    <property type="term" value="P:CTP metabolic process"/>
    <property type="evidence" value="ECO:0007669"/>
    <property type="project" value="TreeGrafter"/>
</dbReference>
<accession>A0A420IM30</accession>
<keyword evidence="7" id="KW-0812">Transmembrane</keyword>
<keyword evidence="4" id="KW-0067">ATP-binding</keyword>
<comment type="caution">
    <text evidence="8">The sequence shown here is derived from an EMBL/GenBank/DDBJ whole genome shotgun (WGS) entry which is preliminary data.</text>
</comment>
<dbReference type="InterPro" id="IPR000407">
    <property type="entry name" value="GDA1_CD39_NTPase"/>
</dbReference>